<dbReference type="OMA" id="RTEERCQ"/>
<dbReference type="VEuPathDB" id="FungiDB:KRP23_4088"/>
<dbReference type="Proteomes" id="UP000005238">
    <property type="component" value="Unassembled WGS sequence"/>
</dbReference>
<dbReference type="STRING" id="164328.H3GR57"/>
<protein>
    <submittedName>
        <fullName evidence="1">Uncharacterized protein</fullName>
    </submittedName>
</protein>
<name>H3GR57_PHYRM</name>
<dbReference type="EnsemblProtists" id="Phyra79338">
    <property type="protein sequence ID" value="Phyra79338"/>
    <property type="gene ID" value="Phyra79338"/>
</dbReference>
<organism evidence="1 2">
    <name type="scientific">Phytophthora ramorum</name>
    <name type="common">Sudden oak death agent</name>
    <dbReference type="NCBI Taxonomy" id="164328"/>
    <lineage>
        <taxon>Eukaryota</taxon>
        <taxon>Sar</taxon>
        <taxon>Stramenopiles</taxon>
        <taxon>Oomycota</taxon>
        <taxon>Peronosporomycetes</taxon>
        <taxon>Peronosporales</taxon>
        <taxon>Peronosporaceae</taxon>
        <taxon>Phytophthora</taxon>
    </lineage>
</organism>
<dbReference type="SUPFAM" id="SSF57933">
    <property type="entry name" value="TAZ domain"/>
    <property type="match status" value="1"/>
</dbReference>
<evidence type="ECO:0000313" key="1">
    <source>
        <dbReference type="EnsemblProtists" id="Phyra79338"/>
    </source>
</evidence>
<dbReference type="VEuPathDB" id="FungiDB:KRP22_2659"/>
<dbReference type="EMBL" id="DS566036">
    <property type="status" value="NOT_ANNOTATED_CDS"/>
    <property type="molecule type" value="Genomic_DNA"/>
</dbReference>
<sequence length="428" mass="47818">MPDVSIKQERLRATAAQELSDAFQAAVTDDEQERNNQLLVHACNCDDAQCRAPEFRALCSHMKRFLRASCWASHSHKWRAYPIATAVVELFTYHALHCQALQCNVPMCRQLRGQYVREIVAMDGRVSAMEGKKRVMSARGSTLLRQSANRPRGDGRVRPRTCPGSRLTPELHWNLNNSALKTLSKAQVEQLYGLFKFYDSSAVGDTLSSICCSRFVEVLRDARLLGDGSADSAAESPKGLQVDAVERVFAQAVMGKMRVYLDADDQPALTFSLFCGALMHCAMLLNPLNRPEVALQEIVPILLESSIEGQRAPAANGLLSHLPSDGTMSLWTPGEAHSQPEEPLQDFRELATFQQVIADCTRDKALAELRKEKLERHYRIPDQLATSFHPDTIALISSKFRMFDAFDRGTLPRHEVFAFLSSLGGQRR</sequence>
<dbReference type="eggNOG" id="ENOG502S3PX">
    <property type="taxonomic scope" value="Eukaryota"/>
</dbReference>
<dbReference type="InterPro" id="IPR035898">
    <property type="entry name" value="TAZ_dom_sf"/>
</dbReference>
<dbReference type="Gene3D" id="1.20.1020.10">
    <property type="entry name" value="TAZ domain"/>
    <property type="match status" value="1"/>
</dbReference>
<dbReference type="HOGENOM" id="CLU_641715_0_0_1"/>
<accession>H3GR57</accession>
<keyword evidence="2" id="KW-1185">Reference proteome</keyword>
<proteinExistence type="predicted"/>
<dbReference type="AlphaFoldDB" id="H3GR57"/>
<evidence type="ECO:0000313" key="2">
    <source>
        <dbReference type="Proteomes" id="UP000005238"/>
    </source>
</evidence>
<dbReference type="InParanoid" id="H3GR57"/>
<dbReference type="VEuPathDB" id="FungiDB:KRP23_4087"/>
<dbReference type="VEuPathDB" id="FungiDB:KRP22_2658"/>
<reference evidence="1" key="2">
    <citation type="submission" date="2015-06" db="UniProtKB">
        <authorList>
            <consortium name="EnsemblProtists"/>
        </authorList>
    </citation>
    <scope>IDENTIFICATION</scope>
    <source>
        <strain evidence="1">Pr102</strain>
    </source>
</reference>
<reference evidence="2" key="1">
    <citation type="journal article" date="2006" name="Science">
        <title>Phytophthora genome sequences uncover evolutionary origins and mechanisms of pathogenesis.</title>
        <authorList>
            <person name="Tyler B.M."/>
            <person name="Tripathy S."/>
            <person name="Zhang X."/>
            <person name="Dehal P."/>
            <person name="Jiang R.H."/>
            <person name="Aerts A."/>
            <person name="Arredondo F.D."/>
            <person name="Baxter L."/>
            <person name="Bensasson D."/>
            <person name="Beynon J.L."/>
            <person name="Chapman J."/>
            <person name="Damasceno C.M."/>
            <person name="Dorrance A.E."/>
            <person name="Dou D."/>
            <person name="Dickerman A.W."/>
            <person name="Dubchak I.L."/>
            <person name="Garbelotto M."/>
            <person name="Gijzen M."/>
            <person name="Gordon S.G."/>
            <person name="Govers F."/>
            <person name="Grunwald N.J."/>
            <person name="Huang W."/>
            <person name="Ivors K.L."/>
            <person name="Jones R.W."/>
            <person name="Kamoun S."/>
            <person name="Krampis K."/>
            <person name="Lamour K.H."/>
            <person name="Lee M.K."/>
            <person name="McDonald W.H."/>
            <person name="Medina M."/>
            <person name="Meijer H.J."/>
            <person name="Nordberg E.K."/>
            <person name="Maclean D.J."/>
            <person name="Ospina-Giraldo M.D."/>
            <person name="Morris P.F."/>
            <person name="Phuntumart V."/>
            <person name="Putnam N.H."/>
            <person name="Rash S."/>
            <person name="Rose J.K."/>
            <person name="Sakihama Y."/>
            <person name="Salamov A.A."/>
            <person name="Savidor A."/>
            <person name="Scheuring C.F."/>
            <person name="Smith B.M."/>
            <person name="Sobral B.W."/>
            <person name="Terry A."/>
            <person name="Torto-Alalibo T.A."/>
            <person name="Win J."/>
            <person name="Xu Z."/>
            <person name="Zhang H."/>
            <person name="Grigoriev I.V."/>
            <person name="Rokhsar D.S."/>
            <person name="Boore J.L."/>
        </authorList>
    </citation>
    <scope>NUCLEOTIDE SEQUENCE [LARGE SCALE GENOMIC DNA]</scope>
    <source>
        <strain evidence="2">Pr102</strain>
    </source>
</reference>